<sequence length="159" mass="17704">MPVDPTNYVPGTYMVLTWRSDGFHWMITTDDGSTARWAFHAVNQLDGLAGWMYEMRNFSPVSSFTALAAVQIGPFIPQATLNAWLSAIPMQTHVDDLPAAFTCRLWFRHAIRVLTAAGLINCIDINGLEAEGNHIGGLHRNVAFENQLGGVYRSKFCIF</sequence>
<protein>
    <submittedName>
        <fullName evidence="1">Uncharacterized protein</fullName>
    </submittedName>
</protein>
<name>A0A165F6E1_9BASI</name>
<dbReference type="InParanoid" id="A0A165F6E1"/>
<gene>
    <name evidence="1" type="ORF">CALCODRAFT_484081</name>
</gene>
<keyword evidence="2" id="KW-1185">Reference proteome</keyword>
<evidence type="ECO:0000313" key="1">
    <source>
        <dbReference type="EMBL" id="KZT56285.1"/>
    </source>
</evidence>
<organism evidence="1 2">
    <name type="scientific">Calocera cornea HHB12733</name>
    <dbReference type="NCBI Taxonomy" id="1353952"/>
    <lineage>
        <taxon>Eukaryota</taxon>
        <taxon>Fungi</taxon>
        <taxon>Dikarya</taxon>
        <taxon>Basidiomycota</taxon>
        <taxon>Agaricomycotina</taxon>
        <taxon>Dacrymycetes</taxon>
        <taxon>Dacrymycetales</taxon>
        <taxon>Dacrymycetaceae</taxon>
        <taxon>Calocera</taxon>
    </lineage>
</organism>
<dbReference type="OrthoDB" id="3016366at2759"/>
<accession>A0A165F6E1</accession>
<proteinExistence type="predicted"/>
<reference evidence="1 2" key="1">
    <citation type="journal article" date="2016" name="Mol. Biol. Evol.">
        <title>Comparative Genomics of Early-Diverging Mushroom-Forming Fungi Provides Insights into the Origins of Lignocellulose Decay Capabilities.</title>
        <authorList>
            <person name="Nagy L.G."/>
            <person name="Riley R."/>
            <person name="Tritt A."/>
            <person name="Adam C."/>
            <person name="Daum C."/>
            <person name="Floudas D."/>
            <person name="Sun H."/>
            <person name="Yadav J.S."/>
            <person name="Pangilinan J."/>
            <person name="Larsson K.H."/>
            <person name="Matsuura K."/>
            <person name="Barry K."/>
            <person name="Labutti K."/>
            <person name="Kuo R."/>
            <person name="Ohm R.A."/>
            <person name="Bhattacharya S.S."/>
            <person name="Shirouzu T."/>
            <person name="Yoshinaga Y."/>
            <person name="Martin F.M."/>
            <person name="Grigoriev I.V."/>
            <person name="Hibbett D.S."/>
        </authorList>
    </citation>
    <scope>NUCLEOTIDE SEQUENCE [LARGE SCALE GENOMIC DNA]</scope>
    <source>
        <strain evidence="1 2">HHB12733</strain>
    </source>
</reference>
<dbReference type="AlphaFoldDB" id="A0A165F6E1"/>
<evidence type="ECO:0000313" key="2">
    <source>
        <dbReference type="Proteomes" id="UP000076842"/>
    </source>
</evidence>
<dbReference type="Proteomes" id="UP000076842">
    <property type="component" value="Unassembled WGS sequence"/>
</dbReference>
<dbReference type="EMBL" id="KV423980">
    <property type="protein sequence ID" value="KZT56285.1"/>
    <property type="molecule type" value="Genomic_DNA"/>
</dbReference>